<comment type="subcellular location">
    <subcellularLocation>
        <location evidence="1">Nucleus</location>
    </subcellularLocation>
</comment>
<evidence type="ECO:0000256" key="2">
    <source>
        <dbReference type="ARBA" id="ARBA00022705"/>
    </source>
</evidence>
<reference evidence="6" key="1">
    <citation type="journal article" date="2021" name="Sci. Rep.">
        <title>Diploid genomic architecture of Nitzschia inconspicua, an elite biomass production diatom.</title>
        <authorList>
            <person name="Oliver A."/>
            <person name="Podell S."/>
            <person name="Pinowska A."/>
            <person name="Traller J.C."/>
            <person name="Smith S.R."/>
            <person name="McClure R."/>
            <person name="Beliaev A."/>
            <person name="Bohutskyi P."/>
            <person name="Hill E.A."/>
            <person name="Rabines A."/>
            <person name="Zheng H."/>
            <person name="Allen L.Z."/>
            <person name="Kuo A."/>
            <person name="Grigoriev I.V."/>
            <person name="Allen A.E."/>
            <person name="Hazlebeck D."/>
            <person name="Allen E.E."/>
        </authorList>
    </citation>
    <scope>NUCLEOTIDE SEQUENCE</scope>
    <source>
        <strain evidence="6">Hildebrandi</strain>
    </source>
</reference>
<dbReference type="Proteomes" id="UP000693970">
    <property type="component" value="Unassembled WGS sequence"/>
</dbReference>
<evidence type="ECO:0000256" key="4">
    <source>
        <dbReference type="SAM" id="MobiDB-lite"/>
    </source>
</evidence>
<evidence type="ECO:0000259" key="5">
    <source>
        <dbReference type="Pfam" id="PF08784"/>
    </source>
</evidence>
<dbReference type="OrthoDB" id="25571at2759"/>
<dbReference type="GO" id="GO:0000781">
    <property type="term" value="C:chromosome, telomeric region"/>
    <property type="evidence" value="ECO:0007669"/>
    <property type="project" value="TreeGrafter"/>
</dbReference>
<dbReference type="CDD" id="cd04478">
    <property type="entry name" value="RPA2_DBD_D"/>
    <property type="match status" value="1"/>
</dbReference>
<dbReference type="Pfam" id="PF08784">
    <property type="entry name" value="RPA_C"/>
    <property type="match status" value="1"/>
</dbReference>
<feature type="domain" description="Replication protein A C-terminal" evidence="5">
    <location>
        <begin position="211"/>
        <end position="268"/>
    </location>
</feature>
<evidence type="ECO:0000313" key="8">
    <source>
        <dbReference type="Proteomes" id="UP000693970"/>
    </source>
</evidence>
<dbReference type="InterPro" id="IPR014892">
    <property type="entry name" value="RPA_C"/>
</dbReference>
<keyword evidence="2" id="KW-0235">DNA replication</keyword>
<evidence type="ECO:0000256" key="1">
    <source>
        <dbReference type="ARBA" id="ARBA00004123"/>
    </source>
</evidence>
<sequence>MDFGIDYQGGGDYGGGGYNPSYGGGGGGTQDSTEKKRRSYDEQTLIPVTLGMLSKARTDLSNGDGSLVLEDGRPLHSVKFIAAVRSVEDSSTTIVYQVEDGTGLMDVKQWLDDNNDSSTVMEMRKQTMKDNIYIKVIGQVKEFENNKMVIANTVRPLSTGNELTHHFLEVLYTSEKFKRADSIVAPPPKMASTTLGGNFGNAPFGAGGEEDARRNRVFLVFKENDNGEVGASVDLCVQLLPDMSEAEIRKHLESLSEEGNLYSTIDENHYKPSA</sequence>
<feature type="region of interest" description="Disordered" evidence="4">
    <location>
        <begin position="14"/>
        <end position="40"/>
    </location>
</feature>
<evidence type="ECO:0000313" key="7">
    <source>
        <dbReference type="EMBL" id="KAG7359967.1"/>
    </source>
</evidence>
<dbReference type="GO" id="GO:0006289">
    <property type="term" value="P:nucleotide-excision repair"/>
    <property type="evidence" value="ECO:0007669"/>
    <property type="project" value="TreeGrafter"/>
</dbReference>
<evidence type="ECO:0000313" key="6">
    <source>
        <dbReference type="EMBL" id="KAG7353801.1"/>
    </source>
</evidence>
<evidence type="ECO:0000256" key="3">
    <source>
        <dbReference type="ARBA" id="ARBA00023125"/>
    </source>
</evidence>
<dbReference type="GO" id="GO:0005662">
    <property type="term" value="C:DNA replication factor A complex"/>
    <property type="evidence" value="ECO:0007669"/>
    <property type="project" value="TreeGrafter"/>
</dbReference>
<dbReference type="InterPro" id="IPR040260">
    <property type="entry name" value="RFA2-like"/>
</dbReference>
<dbReference type="GO" id="GO:0006260">
    <property type="term" value="P:DNA replication"/>
    <property type="evidence" value="ECO:0007669"/>
    <property type="project" value="TreeGrafter"/>
</dbReference>
<feature type="compositionally biased region" description="Gly residues" evidence="4">
    <location>
        <begin position="14"/>
        <end position="29"/>
    </location>
</feature>
<reference evidence="6" key="2">
    <citation type="submission" date="2021-04" db="EMBL/GenBank/DDBJ databases">
        <authorList>
            <person name="Podell S."/>
        </authorList>
    </citation>
    <scope>NUCLEOTIDE SEQUENCE</scope>
    <source>
        <strain evidence="6">Hildebrandi</strain>
    </source>
</reference>
<keyword evidence="3" id="KW-0238">DNA-binding</keyword>
<dbReference type="EMBL" id="JAGRRH010000016">
    <property type="protein sequence ID" value="KAG7353801.1"/>
    <property type="molecule type" value="Genomic_DNA"/>
</dbReference>
<dbReference type="GO" id="GO:0000724">
    <property type="term" value="P:double-strand break repair via homologous recombination"/>
    <property type="evidence" value="ECO:0007669"/>
    <property type="project" value="TreeGrafter"/>
</dbReference>
<proteinExistence type="predicted"/>
<comment type="caution">
    <text evidence="6">The sequence shown here is derived from an EMBL/GenBank/DDBJ whole genome shotgun (WGS) entry which is preliminary data.</text>
</comment>
<dbReference type="PANTHER" id="PTHR13989">
    <property type="entry name" value="REPLICATION PROTEIN A-RELATED"/>
    <property type="match status" value="1"/>
</dbReference>
<gene>
    <name evidence="6" type="ORF">IV203_003156</name>
    <name evidence="7" type="ORF">IV203_035065</name>
</gene>
<dbReference type="PIRSF" id="PIRSF036949">
    <property type="entry name" value="RPA32"/>
    <property type="match status" value="1"/>
</dbReference>
<dbReference type="EMBL" id="JAGRRH010000013">
    <property type="protein sequence ID" value="KAG7359967.1"/>
    <property type="molecule type" value="Genomic_DNA"/>
</dbReference>
<accession>A0A9K3PP04</accession>
<protein>
    <submittedName>
        <fullName evidence="6">Replication factor A</fullName>
    </submittedName>
</protein>
<dbReference type="PANTHER" id="PTHR13989:SF16">
    <property type="entry name" value="REPLICATION PROTEIN A2"/>
    <property type="match status" value="1"/>
</dbReference>
<name>A0A9K3PP04_9STRA</name>
<dbReference type="AlphaFoldDB" id="A0A9K3PP04"/>
<dbReference type="InterPro" id="IPR014646">
    <property type="entry name" value="Rfa2/RPA32"/>
</dbReference>
<dbReference type="GO" id="GO:0035861">
    <property type="term" value="C:site of double-strand break"/>
    <property type="evidence" value="ECO:0007669"/>
    <property type="project" value="TreeGrafter"/>
</dbReference>
<dbReference type="GO" id="GO:0003697">
    <property type="term" value="F:single-stranded DNA binding"/>
    <property type="evidence" value="ECO:0007669"/>
    <property type="project" value="TreeGrafter"/>
</dbReference>
<keyword evidence="8" id="KW-1185">Reference proteome</keyword>
<organism evidence="6 8">
    <name type="scientific">Nitzschia inconspicua</name>
    <dbReference type="NCBI Taxonomy" id="303405"/>
    <lineage>
        <taxon>Eukaryota</taxon>
        <taxon>Sar</taxon>
        <taxon>Stramenopiles</taxon>
        <taxon>Ochrophyta</taxon>
        <taxon>Bacillariophyta</taxon>
        <taxon>Bacillariophyceae</taxon>
        <taxon>Bacillariophycidae</taxon>
        <taxon>Bacillariales</taxon>
        <taxon>Bacillariaceae</taxon>
        <taxon>Nitzschia</taxon>
    </lineage>
</organism>